<dbReference type="CDD" id="cd03109">
    <property type="entry name" value="DTBS"/>
    <property type="match status" value="1"/>
</dbReference>
<comment type="subunit">
    <text evidence="9">Homodimer.</text>
</comment>
<dbReference type="InterPro" id="IPR027417">
    <property type="entry name" value="P-loop_NTPase"/>
</dbReference>
<proteinExistence type="inferred from homology"/>
<comment type="catalytic activity">
    <reaction evidence="8">
        <text>(7R,8S)-8-amino-7-(carboxyamino)nonanoate + ATP = (4R,5S)-dethiobiotin + ADP + phosphate + H(+)</text>
        <dbReference type="Rhea" id="RHEA:63684"/>
        <dbReference type="ChEBI" id="CHEBI:15378"/>
        <dbReference type="ChEBI" id="CHEBI:30616"/>
        <dbReference type="ChEBI" id="CHEBI:43474"/>
        <dbReference type="ChEBI" id="CHEBI:149470"/>
        <dbReference type="ChEBI" id="CHEBI:149473"/>
        <dbReference type="ChEBI" id="CHEBI:456216"/>
    </reaction>
</comment>
<name>A0A379DCI6_9FIRM</name>
<keyword evidence="7 9" id="KW-0460">Magnesium</keyword>
<comment type="similarity">
    <text evidence="9">Belongs to the dethiobiotin synthetase family.</text>
</comment>
<dbReference type="Gene3D" id="3.40.50.300">
    <property type="entry name" value="P-loop containing nucleotide triphosphate hydrolases"/>
    <property type="match status" value="1"/>
</dbReference>
<dbReference type="GO" id="GO:0000287">
    <property type="term" value="F:magnesium ion binding"/>
    <property type="evidence" value="ECO:0007669"/>
    <property type="project" value="UniProtKB-UniRule"/>
</dbReference>
<comment type="function">
    <text evidence="9">Catalyzes a mechanistically unusual reaction, the ATP-dependent insertion of CO2 between the N7 and N8 nitrogen atoms of 7,8-diaminopelargonic acid (DAPA, also called 7,8-diammoniononanoate) to form a ureido ring.</text>
</comment>
<dbReference type="UniPathway" id="UPA00078">
    <property type="reaction ID" value="UER00161"/>
</dbReference>
<feature type="binding site" evidence="9">
    <location>
        <position position="16"/>
    </location>
    <ligand>
        <name>Mg(2+)</name>
        <dbReference type="ChEBI" id="CHEBI:18420"/>
    </ligand>
</feature>
<keyword evidence="6 9" id="KW-0067">ATP-binding</keyword>
<dbReference type="GO" id="GO:0005829">
    <property type="term" value="C:cytosol"/>
    <property type="evidence" value="ECO:0007669"/>
    <property type="project" value="TreeGrafter"/>
</dbReference>
<dbReference type="NCBIfam" id="TIGR00347">
    <property type="entry name" value="bioD"/>
    <property type="match status" value="1"/>
</dbReference>
<sequence>MKGLFIVGTDTDIGKTYVTALLLKKMLEVGMNAIYYKGALSGAELVDGKLVPGDAAYVKEISGIEESVENLVPYVYETAVSPHLAAQIEGNAVELGKVVEGYKRLSEKYDYVVMEGSGGIICPINYGKNTLMLEDFITELNLPSILIADAGLGTINHTFLTAYYMKQKGLVLKGVILNNYDGSLMQRDNLKMIEELIGVPVIAKVEHGNTDLDIEESVLRGLF</sequence>
<feature type="binding site" evidence="9">
    <location>
        <position position="54"/>
    </location>
    <ligand>
        <name>Mg(2+)</name>
        <dbReference type="ChEBI" id="CHEBI:18420"/>
    </ligand>
</feature>
<reference evidence="10 11" key="1">
    <citation type="submission" date="2018-06" db="EMBL/GenBank/DDBJ databases">
        <authorList>
            <consortium name="Pathogen Informatics"/>
            <person name="Doyle S."/>
        </authorList>
    </citation>
    <scope>NUCLEOTIDE SEQUENCE [LARGE SCALE GENOMIC DNA]</scope>
    <source>
        <strain evidence="10 11">NCTC11088</strain>
    </source>
</reference>
<evidence type="ECO:0000256" key="4">
    <source>
        <dbReference type="ARBA" id="ARBA00022741"/>
    </source>
</evidence>
<feature type="binding site" evidence="9">
    <location>
        <begin position="178"/>
        <end position="179"/>
    </location>
    <ligand>
        <name>ATP</name>
        <dbReference type="ChEBI" id="CHEBI:30616"/>
    </ligand>
</feature>
<dbReference type="EC" id="6.3.3.3" evidence="9"/>
<dbReference type="EMBL" id="UGTH01000001">
    <property type="protein sequence ID" value="SUB75282.1"/>
    <property type="molecule type" value="Genomic_DNA"/>
</dbReference>
<comment type="caution">
    <text evidence="9">Lacks conserved residue(s) required for the propagation of feature annotation.</text>
</comment>
<keyword evidence="5 9" id="KW-0093">Biotin biosynthesis</keyword>
<evidence type="ECO:0000256" key="8">
    <source>
        <dbReference type="ARBA" id="ARBA00047386"/>
    </source>
</evidence>
<dbReference type="Pfam" id="PF13500">
    <property type="entry name" value="AAA_26"/>
    <property type="match status" value="1"/>
</dbReference>
<comment type="catalytic activity">
    <reaction evidence="9">
        <text>(7R,8S)-7,8-diammoniononanoate + CO2 + ATP = (4R,5S)-dethiobiotin + ADP + phosphate + 3 H(+)</text>
        <dbReference type="Rhea" id="RHEA:15805"/>
        <dbReference type="ChEBI" id="CHEBI:15378"/>
        <dbReference type="ChEBI" id="CHEBI:16526"/>
        <dbReference type="ChEBI" id="CHEBI:30616"/>
        <dbReference type="ChEBI" id="CHEBI:43474"/>
        <dbReference type="ChEBI" id="CHEBI:149469"/>
        <dbReference type="ChEBI" id="CHEBI:149473"/>
        <dbReference type="ChEBI" id="CHEBI:456216"/>
        <dbReference type="EC" id="6.3.3.3"/>
    </reaction>
</comment>
<dbReference type="GO" id="GO:0004141">
    <property type="term" value="F:dethiobiotin synthase activity"/>
    <property type="evidence" value="ECO:0007669"/>
    <property type="project" value="UniProtKB-UniRule"/>
</dbReference>
<dbReference type="RefSeq" id="WP_004820212.1">
    <property type="nucleotide sequence ID" value="NZ_UGTH01000001.1"/>
</dbReference>
<comment type="cofactor">
    <cofactor evidence="9">
        <name>Mg(2+)</name>
        <dbReference type="ChEBI" id="CHEBI:18420"/>
    </cofactor>
</comment>
<keyword evidence="3 9" id="KW-0479">Metal-binding</keyword>
<feature type="binding site" evidence="9">
    <location>
        <begin position="12"/>
        <end position="17"/>
    </location>
    <ligand>
        <name>ATP</name>
        <dbReference type="ChEBI" id="CHEBI:30616"/>
    </ligand>
</feature>
<evidence type="ECO:0000256" key="5">
    <source>
        <dbReference type="ARBA" id="ARBA00022756"/>
    </source>
</evidence>
<evidence type="ECO:0000256" key="2">
    <source>
        <dbReference type="ARBA" id="ARBA00022598"/>
    </source>
</evidence>
<dbReference type="HAMAP" id="MF_00336">
    <property type="entry name" value="BioD"/>
    <property type="match status" value="1"/>
</dbReference>
<accession>A0A379DCI6</accession>
<dbReference type="Proteomes" id="UP000254777">
    <property type="component" value="Unassembled WGS sequence"/>
</dbReference>
<dbReference type="PIRSF" id="PIRSF006755">
    <property type="entry name" value="DTB_synth"/>
    <property type="match status" value="1"/>
</dbReference>
<evidence type="ECO:0000256" key="6">
    <source>
        <dbReference type="ARBA" id="ARBA00022840"/>
    </source>
</evidence>
<dbReference type="AlphaFoldDB" id="A0A379DCI6"/>
<dbReference type="SUPFAM" id="SSF52540">
    <property type="entry name" value="P-loop containing nucleoside triphosphate hydrolases"/>
    <property type="match status" value="1"/>
</dbReference>
<keyword evidence="4 9" id="KW-0547">Nucleotide-binding</keyword>
<evidence type="ECO:0000313" key="11">
    <source>
        <dbReference type="Proteomes" id="UP000254777"/>
    </source>
</evidence>
<feature type="binding site" evidence="9">
    <location>
        <position position="41"/>
    </location>
    <ligand>
        <name>substrate</name>
    </ligand>
</feature>
<dbReference type="InterPro" id="IPR004472">
    <property type="entry name" value="DTB_synth_BioD"/>
</dbReference>
<feature type="binding site" evidence="9">
    <location>
        <begin position="115"/>
        <end position="118"/>
    </location>
    <ligand>
        <name>ATP</name>
        <dbReference type="ChEBI" id="CHEBI:30616"/>
    </ligand>
</feature>
<feature type="binding site" evidence="9">
    <location>
        <position position="54"/>
    </location>
    <ligand>
        <name>ATP</name>
        <dbReference type="ChEBI" id="CHEBI:30616"/>
    </ligand>
</feature>
<dbReference type="GO" id="GO:0005524">
    <property type="term" value="F:ATP binding"/>
    <property type="evidence" value="ECO:0007669"/>
    <property type="project" value="UniProtKB-UniRule"/>
</dbReference>
<evidence type="ECO:0000313" key="10">
    <source>
        <dbReference type="EMBL" id="SUB75282.1"/>
    </source>
</evidence>
<organism evidence="10 11">
    <name type="scientific">Peptoniphilus indolicus</name>
    <dbReference type="NCBI Taxonomy" id="33030"/>
    <lineage>
        <taxon>Bacteria</taxon>
        <taxon>Bacillati</taxon>
        <taxon>Bacillota</taxon>
        <taxon>Tissierellia</taxon>
        <taxon>Tissierellales</taxon>
        <taxon>Peptoniphilaceae</taxon>
        <taxon>Peptoniphilus</taxon>
    </lineage>
</organism>
<dbReference type="PANTHER" id="PTHR43210:SF2">
    <property type="entry name" value="ATP-DEPENDENT DETHIOBIOTIN SYNTHETASE BIOD 2"/>
    <property type="match status" value="1"/>
</dbReference>
<evidence type="ECO:0000256" key="7">
    <source>
        <dbReference type="ARBA" id="ARBA00022842"/>
    </source>
</evidence>
<gene>
    <name evidence="10" type="primary">bioD1</name>
    <name evidence="9" type="synonym">bioD</name>
    <name evidence="10" type="ORF">NCTC11088_01071</name>
</gene>
<dbReference type="PANTHER" id="PTHR43210">
    <property type="entry name" value="DETHIOBIOTIN SYNTHETASE"/>
    <property type="match status" value="1"/>
</dbReference>
<feature type="active site" evidence="9">
    <location>
        <position position="37"/>
    </location>
</feature>
<keyword evidence="2 9" id="KW-0436">Ligase</keyword>
<evidence type="ECO:0000256" key="9">
    <source>
        <dbReference type="HAMAP-Rule" id="MF_00336"/>
    </source>
</evidence>
<comment type="subcellular location">
    <subcellularLocation>
        <location evidence="9">Cytoplasm</location>
    </subcellularLocation>
</comment>
<evidence type="ECO:0000256" key="3">
    <source>
        <dbReference type="ARBA" id="ARBA00022723"/>
    </source>
</evidence>
<evidence type="ECO:0000256" key="1">
    <source>
        <dbReference type="ARBA" id="ARBA00022490"/>
    </source>
</evidence>
<feature type="binding site" evidence="9">
    <location>
        <position position="115"/>
    </location>
    <ligand>
        <name>Mg(2+)</name>
        <dbReference type="ChEBI" id="CHEBI:18420"/>
    </ligand>
</feature>
<dbReference type="GO" id="GO:0009102">
    <property type="term" value="P:biotin biosynthetic process"/>
    <property type="evidence" value="ECO:0007669"/>
    <property type="project" value="UniProtKB-UniRule"/>
</dbReference>
<comment type="pathway">
    <text evidence="9">Cofactor biosynthesis; biotin biosynthesis; biotin from 7,8-diaminononanoate: step 1/2.</text>
</comment>
<keyword evidence="1 9" id="KW-0963">Cytoplasm</keyword>
<protein>
    <recommendedName>
        <fullName evidence="9">ATP-dependent dethiobiotin synthetase BioD</fullName>
        <ecNumber evidence="9">6.3.3.3</ecNumber>
    </recommendedName>
    <alternativeName>
        <fullName evidence="9">DTB synthetase</fullName>
        <shortName evidence="9">DTBS</shortName>
    </alternativeName>
    <alternativeName>
        <fullName evidence="9">Dethiobiotin synthase</fullName>
    </alternativeName>
</protein>